<dbReference type="GO" id="GO:0005886">
    <property type="term" value="C:plasma membrane"/>
    <property type="evidence" value="ECO:0007669"/>
    <property type="project" value="UniProtKB-SubCell"/>
</dbReference>
<keyword evidence="2" id="KW-0813">Transport</keyword>
<dbReference type="RefSeq" id="WP_148948421.1">
    <property type="nucleotide sequence ID" value="NZ_VTEH01000020.1"/>
</dbReference>
<protein>
    <submittedName>
        <fullName evidence="9">MFS transporter</fullName>
    </submittedName>
</protein>
<feature type="transmembrane region" description="Helical" evidence="7">
    <location>
        <begin position="164"/>
        <end position="186"/>
    </location>
</feature>
<evidence type="ECO:0000313" key="10">
    <source>
        <dbReference type="Proteomes" id="UP000323317"/>
    </source>
</evidence>
<dbReference type="EMBL" id="VTEH01000020">
    <property type="protein sequence ID" value="TYR73257.1"/>
    <property type="molecule type" value="Genomic_DNA"/>
</dbReference>
<dbReference type="AlphaFoldDB" id="A0A5D4K766"/>
<dbReference type="InterPro" id="IPR036259">
    <property type="entry name" value="MFS_trans_sf"/>
</dbReference>
<feature type="transmembrane region" description="Helical" evidence="7">
    <location>
        <begin position="320"/>
        <end position="338"/>
    </location>
</feature>
<dbReference type="Proteomes" id="UP000323317">
    <property type="component" value="Unassembled WGS sequence"/>
</dbReference>
<evidence type="ECO:0000256" key="2">
    <source>
        <dbReference type="ARBA" id="ARBA00022448"/>
    </source>
</evidence>
<keyword evidence="3" id="KW-1003">Cell membrane</keyword>
<proteinExistence type="predicted"/>
<dbReference type="Pfam" id="PF07690">
    <property type="entry name" value="MFS_1"/>
    <property type="match status" value="2"/>
</dbReference>
<feature type="transmembrane region" description="Helical" evidence="7">
    <location>
        <begin position="219"/>
        <end position="237"/>
    </location>
</feature>
<evidence type="ECO:0000256" key="3">
    <source>
        <dbReference type="ARBA" id="ARBA00022475"/>
    </source>
</evidence>
<evidence type="ECO:0000256" key="4">
    <source>
        <dbReference type="ARBA" id="ARBA00022692"/>
    </source>
</evidence>
<dbReference type="SUPFAM" id="SSF103473">
    <property type="entry name" value="MFS general substrate transporter"/>
    <property type="match status" value="1"/>
</dbReference>
<dbReference type="PANTHER" id="PTHR23517">
    <property type="entry name" value="RESISTANCE PROTEIN MDTM, PUTATIVE-RELATED-RELATED"/>
    <property type="match status" value="1"/>
</dbReference>
<feature type="transmembrane region" description="Helical" evidence="7">
    <location>
        <begin position="74"/>
        <end position="96"/>
    </location>
</feature>
<evidence type="ECO:0000313" key="9">
    <source>
        <dbReference type="EMBL" id="TYR73257.1"/>
    </source>
</evidence>
<feature type="transmembrane region" description="Helical" evidence="7">
    <location>
        <begin position="136"/>
        <end position="158"/>
    </location>
</feature>
<feature type="transmembrane region" description="Helical" evidence="7">
    <location>
        <begin position="102"/>
        <end position="124"/>
    </location>
</feature>
<sequence length="426" mass="46971">MRLKDIHPNIRLRLIMQFLGGLVSMAVIPFLAIYFAEKIGAAVTGILLVLIVICGVAGGFIGGHISDKIGRRKIMIYAEMGVLLSYLLISLCNSPWFDLPYVSAGLFIINMFCGGLFQPAAQAMIIDVTDTGSRKLVFTISYWLGNLASAIGGIFGAFLFKDYLFQLFIGVSAISLLSVLVTVFFISETYTPSSSSEPAKKTAPASMFRDYAAVVKDKLFLFYIIGAVLILSLEESLTNYVGIRLERDIPEQSVSLLRFDFMFDGTKMLGFLRTESTLLVVLLSAFVLVLTKKWKDRWTLVTGMFIFCVCYSTFAFTNNIMFLFIAMFIGTIGELMYVPIKQAMIGDLAPSHARSTYMACYSMTFYGATIVASLLIIAGEWIPPVSMGILLLSLGLFGTSLYAVIMKKLQIKEAESEPDTKEAVSS</sequence>
<dbReference type="Gene3D" id="1.20.1250.20">
    <property type="entry name" value="MFS general substrate transporter like domains"/>
    <property type="match status" value="1"/>
</dbReference>
<evidence type="ECO:0000256" key="5">
    <source>
        <dbReference type="ARBA" id="ARBA00022989"/>
    </source>
</evidence>
<evidence type="ECO:0000256" key="6">
    <source>
        <dbReference type="ARBA" id="ARBA00023136"/>
    </source>
</evidence>
<name>A0A5D4K766_9BACI</name>
<dbReference type="InterPro" id="IPR050171">
    <property type="entry name" value="MFS_Transporters"/>
</dbReference>
<evidence type="ECO:0000259" key="8">
    <source>
        <dbReference type="PROSITE" id="PS50850"/>
    </source>
</evidence>
<gene>
    <name evidence="9" type="ORF">FZC79_19515</name>
</gene>
<evidence type="ECO:0000256" key="1">
    <source>
        <dbReference type="ARBA" id="ARBA00004651"/>
    </source>
</evidence>
<reference evidence="9 10" key="1">
    <citation type="submission" date="2019-08" db="EMBL/GenBank/DDBJ databases">
        <title>Bacillus genomes from the desert of Cuatro Cienegas, Coahuila.</title>
        <authorList>
            <person name="Olmedo-Alvarez G."/>
        </authorList>
    </citation>
    <scope>NUCLEOTIDE SEQUENCE [LARGE SCALE GENOMIC DNA]</scope>
    <source>
        <strain evidence="9 10">CH40_1T</strain>
    </source>
</reference>
<feature type="transmembrane region" description="Helical" evidence="7">
    <location>
        <begin position="359"/>
        <end position="379"/>
    </location>
</feature>
<feature type="transmembrane region" description="Helical" evidence="7">
    <location>
        <begin position="271"/>
        <end position="291"/>
    </location>
</feature>
<dbReference type="PANTHER" id="PTHR23517:SF3">
    <property type="entry name" value="INTEGRAL MEMBRANE TRANSPORT PROTEIN"/>
    <property type="match status" value="1"/>
</dbReference>
<feature type="transmembrane region" description="Helical" evidence="7">
    <location>
        <begin position="12"/>
        <end position="35"/>
    </location>
</feature>
<keyword evidence="6 7" id="KW-0472">Membrane</keyword>
<comment type="caution">
    <text evidence="9">The sequence shown here is derived from an EMBL/GenBank/DDBJ whole genome shotgun (WGS) entry which is preliminary data.</text>
</comment>
<dbReference type="GO" id="GO:0022857">
    <property type="term" value="F:transmembrane transporter activity"/>
    <property type="evidence" value="ECO:0007669"/>
    <property type="project" value="InterPro"/>
</dbReference>
<feature type="transmembrane region" description="Helical" evidence="7">
    <location>
        <begin position="298"/>
        <end position="314"/>
    </location>
</feature>
<comment type="subcellular location">
    <subcellularLocation>
        <location evidence="1">Cell membrane</location>
        <topology evidence="1">Multi-pass membrane protein</topology>
    </subcellularLocation>
</comment>
<evidence type="ECO:0000256" key="7">
    <source>
        <dbReference type="SAM" id="Phobius"/>
    </source>
</evidence>
<accession>A0A5D4K766</accession>
<keyword evidence="5 7" id="KW-1133">Transmembrane helix</keyword>
<feature type="transmembrane region" description="Helical" evidence="7">
    <location>
        <begin position="41"/>
        <end position="62"/>
    </location>
</feature>
<feature type="domain" description="Major facilitator superfamily (MFS) profile" evidence="8">
    <location>
        <begin position="1"/>
        <end position="410"/>
    </location>
</feature>
<feature type="transmembrane region" description="Helical" evidence="7">
    <location>
        <begin position="385"/>
        <end position="405"/>
    </location>
</feature>
<keyword evidence="4 7" id="KW-0812">Transmembrane</keyword>
<dbReference type="InterPro" id="IPR011701">
    <property type="entry name" value="MFS"/>
</dbReference>
<dbReference type="PROSITE" id="PS50850">
    <property type="entry name" value="MFS"/>
    <property type="match status" value="1"/>
</dbReference>
<dbReference type="InterPro" id="IPR020846">
    <property type="entry name" value="MFS_dom"/>
</dbReference>
<organism evidence="9 10">
    <name type="scientific">Rossellomorea vietnamensis</name>
    <dbReference type="NCBI Taxonomy" id="218284"/>
    <lineage>
        <taxon>Bacteria</taxon>
        <taxon>Bacillati</taxon>
        <taxon>Bacillota</taxon>
        <taxon>Bacilli</taxon>
        <taxon>Bacillales</taxon>
        <taxon>Bacillaceae</taxon>
        <taxon>Rossellomorea</taxon>
    </lineage>
</organism>